<evidence type="ECO:0000313" key="2">
    <source>
        <dbReference type="EMBL" id="KAF4977200.1"/>
    </source>
</evidence>
<evidence type="ECO:0000256" key="1">
    <source>
        <dbReference type="SAM" id="MobiDB-lite"/>
    </source>
</evidence>
<dbReference type="AlphaFoldDB" id="A0A8H4XJN9"/>
<accession>A0A8H4XJN9</accession>
<feature type="compositionally biased region" description="Basic and acidic residues" evidence="1">
    <location>
        <begin position="42"/>
        <end position="62"/>
    </location>
</feature>
<evidence type="ECO:0000313" key="3">
    <source>
        <dbReference type="Proteomes" id="UP000635477"/>
    </source>
</evidence>
<keyword evidence="3" id="KW-1185">Reference proteome</keyword>
<dbReference type="EMBL" id="JABEYC010000453">
    <property type="protein sequence ID" value="KAF4977200.1"/>
    <property type="molecule type" value="Genomic_DNA"/>
</dbReference>
<reference evidence="2" key="2">
    <citation type="submission" date="2020-05" db="EMBL/GenBank/DDBJ databases">
        <authorList>
            <person name="Kim H.-S."/>
            <person name="Proctor R.H."/>
            <person name="Brown D.W."/>
        </authorList>
    </citation>
    <scope>NUCLEOTIDE SEQUENCE</scope>
    <source>
        <strain evidence="2">NRRL 22465</strain>
    </source>
</reference>
<organism evidence="2 3">
    <name type="scientific">Fusarium zealandicum</name>
    <dbReference type="NCBI Taxonomy" id="1053134"/>
    <lineage>
        <taxon>Eukaryota</taxon>
        <taxon>Fungi</taxon>
        <taxon>Dikarya</taxon>
        <taxon>Ascomycota</taxon>
        <taxon>Pezizomycotina</taxon>
        <taxon>Sordariomycetes</taxon>
        <taxon>Hypocreomycetidae</taxon>
        <taxon>Hypocreales</taxon>
        <taxon>Nectriaceae</taxon>
        <taxon>Fusarium</taxon>
        <taxon>Fusarium staphyleae species complex</taxon>
    </lineage>
</organism>
<feature type="compositionally biased region" description="Basic residues" evidence="1">
    <location>
        <begin position="76"/>
        <end position="95"/>
    </location>
</feature>
<dbReference type="Proteomes" id="UP000635477">
    <property type="component" value="Unassembled WGS sequence"/>
</dbReference>
<comment type="caution">
    <text evidence="2">The sequence shown here is derived from an EMBL/GenBank/DDBJ whole genome shotgun (WGS) entry which is preliminary data.</text>
</comment>
<sequence>MSVPSTPEIDKFIAERGFATMQELMEARVKECQDLEARCKSLRREREESKANEQEIPSHELGDEAEDGDVADSQRKGKAKKKRKKKGKGKMIAKE</sequence>
<reference evidence="2" key="1">
    <citation type="journal article" date="2020" name="BMC Genomics">
        <title>Correction to: Identification and distribution of gene clusters required for synthesis of sphingolipid metabolism inhibitors in diverse species of the filamentous fungus Fusarium.</title>
        <authorList>
            <person name="Kim H.S."/>
            <person name="Lohmar J.M."/>
            <person name="Busman M."/>
            <person name="Brown D.W."/>
            <person name="Naumann T.A."/>
            <person name="Divon H.H."/>
            <person name="Lysoe E."/>
            <person name="Uhlig S."/>
            <person name="Proctor R.H."/>
        </authorList>
    </citation>
    <scope>NUCLEOTIDE SEQUENCE</scope>
    <source>
        <strain evidence="2">NRRL 22465</strain>
    </source>
</reference>
<proteinExistence type="predicted"/>
<gene>
    <name evidence="2" type="ORF">FZEAL_6228</name>
</gene>
<name>A0A8H4XJN9_9HYPO</name>
<protein>
    <submittedName>
        <fullName evidence="2">Uncharacterized protein</fullName>
    </submittedName>
</protein>
<feature type="region of interest" description="Disordered" evidence="1">
    <location>
        <begin position="42"/>
        <end position="95"/>
    </location>
</feature>